<evidence type="ECO:0000256" key="2">
    <source>
        <dbReference type="SAM" id="SignalP"/>
    </source>
</evidence>
<protein>
    <submittedName>
        <fullName evidence="3">Transporter substrate-binding domain-containing protein</fullName>
    </submittedName>
</protein>
<feature type="region of interest" description="Disordered" evidence="1">
    <location>
        <begin position="212"/>
        <end position="236"/>
    </location>
</feature>
<feature type="chain" id="PRO_5046802228" evidence="2">
    <location>
        <begin position="24"/>
        <end position="308"/>
    </location>
</feature>
<evidence type="ECO:0000313" key="4">
    <source>
        <dbReference type="Proteomes" id="UP001302072"/>
    </source>
</evidence>
<dbReference type="RefSeq" id="WP_311191195.1">
    <property type="nucleotide sequence ID" value="NZ_CP115541.1"/>
</dbReference>
<organism evidence="3 4">
    <name type="scientific">Stenotrophomonas oahuensis</name>
    <dbReference type="NCBI Taxonomy" id="3003271"/>
    <lineage>
        <taxon>Bacteria</taxon>
        <taxon>Pseudomonadati</taxon>
        <taxon>Pseudomonadota</taxon>
        <taxon>Gammaproteobacteria</taxon>
        <taxon>Lysobacterales</taxon>
        <taxon>Lysobacteraceae</taxon>
        <taxon>Stenotrophomonas</taxon>
    </lineage>
</organism>
<keyword evidence="4" id="KW-1185">Reference proteome</keyword>
<name>A0ABY9YMM5_9GAMM</name>
<keyword evidence="2" id="KW-0732">Signal</keyword>
<evidence type="ECO:0000256" key="1">
    <source>
        <dbReference type="SAM" id="MobiDB-lite"/>
    </source>
</evidence>
<gene>
    <name evidence="3" type="ORF">PDM29_16810</name>
</gene>
<sequence>MSTARCCGAALLTVWLLALTAHASDGNRLIRVAADPSQHRLLTPETRAARDANLVSSYAQLVSQETGLSFREQRVESARAALQALCDGQADLMLLLGGLEGAPCNTLVASPAYYRGQALLASRHTHPNPPELTHLRRIAVIGGSRYAEWLASHHPNLQTMSVPTLREALAAVETGVADVALELDVAMRPLVRRDHGDSLLLHGAPGNLPGSLHLGGAAAGPRTAGPDSPGDAIDQPAGTCAVDAALDPRHLFQWTFDCRAVAALPLGTGDHGPDRAVAAGCRLLAAPHTAGRAAQRAPAGPVHRHDEP</sequence>
<accession>A0ABY9YMM5</accession>
<reference evidence="3 4" key="1">
    <citation type="submission" date="2022-12" db="EMBL/GenBank/DDBJ databases">
        <title>Two new species, Stenotrophomonas aracearum and Stenotrophomonas oahuensis, isolated from Anthurium (Araceae family) in Hawaii.</title>
        <authorList>
            <person name="Chunag S.C."/>
            <person name="Dobhal S."/>
            <person name="Alvarez A."/>
            <person name="Arif M."/>
        </authorList>
    </citation>
    <scope>NUCLEOTIDE SEQUENCE [LARGE SCALE GENOMIC DNA]</scope>
    <source>
        <strain evidence="3 4">A5586</strain>
    </source>
</reference>
<dbReference type="Proteomes" id="UP001302072">
    <property type="component" value="Chromosome"/>
</dbReference>
<feature type="signal peptide" evidence="2">
    <location>
        <begin position="1"/>
        <end position="23"/>
    </location>
</feature>
<feature type="compositionally biased region" description="Low complexity" evidence="1">
    <location>
        <begin position="215"/>
        <end position="226"/>
    </location>
</feature>
<proteinExistence type="predicted"/>
<evidence type="ECO:0000313" key="3">
    <source>
        <dbReference type="EMBL" id="WNH51982.1"/>
    </source>
</evidence>
<dbReference type="EMBL" id="CP115541">
    <property type="protein sequence ID" value="WNH51982.1"/>
    <property type="molecule type" value="Genomic_DNA"/>
</dbReference>
<dbReference type="SUPFAM" id="SSF53850">
    <property type="entry name" value="Periplasmic binding protein-like II"/>
    <property type="match status" value="1"/>
</dbReference>
<dbReference type="Gene3D" id="3.40.190.10">
    <property type="entry name" value="Periplasmic binding protein-like II"/>
    <property type="match status" value="2"/>
</dbReference>